<name>A0A0E9V982_ANGAN</name>
<protein>
    <submittedName>
        <fullName evidence="1">Uncharacterized protein</fullName>
    </submittedName>
</protein>
<sequence length="30" mass="3478">MNNTPFLNELVLSLHGNLLSVSNRWRDTVH</sequence>
<dbReference type="EMBL" id="GBXM01033970">
    <property type="protein sequence ID" value="JAH74607.1"/>
    <property type="molecule type" value="Transcribed_RNA"/>
</dbReference>
<proteinExistence type="predicted"/>
<accession>A0A0E9V982</accession>
<evidence type="ECO:0000313" key="1">
    <source>
        <dbReference type="EMBL" id="JAH74607.1"/>
    </source>
</evidence>
<reference evidence="1" key="2">
    <citation type="journal article" date="2015" name="Fish Shellfish Immunol.">
        <title>Early steps in the European eel (Anguilla anguilla)-Vibrio vulnificus interaction in the gills: Role of the RtxA13 toxin.</title>
        <authorList>
            <person name="Callol A."/>
            <person name="Pajuelo D."/>
            <person name="Ebbesson L."/>
            <person name="Teles M."/>
            <person name="MacKenzie S."/>
            <person name="Amaro C."/>
        </authorList>
    </citation>
    <scope>NUCLEOTIDE SEQUENCE</scope>
</reference>
<reference evidence="1" key="1">
    <citation type="submission" date="2014-11" db="EMBL/GenBank/DDBJ databases">
        <authorList>
            <person name="Amaro Gonzalez C."/>
        </authorList>
    </citation>
    <scope>NUCLEOTIDE SEQUENCE</scope>
</reference>
<organism evidence="1">
    <name type="scientific">Anguilla anguilla</name>
    <name type="common">European freshwater eel</name>
    <name type="synonym">Muraena anguilla</name>
    <dbReference type="NCBI Taxonomy" id="7936"/>
    <lineage>
        <taxon>Eukaryota</taxon>
        <taxon>Metazoa</taxon>
        <taxon>Chordata</taxon>
        <taxon>Craniata</taxon>
        <taxon>Vertebrata</taxon>
        <taxon>Euteleostomi</taxon>
        <taxon>Actinopterygii</taxon>
        <taxon>Neopterygii</taxon>
        <taxon>Teleostei</taxon>
        <taxon>Anguilliformes</taxon>
        <taxon>Anguillidae</taxon>
        <taxon>Anguilla</taxon>
    </lineage>
</organism>
<dbReference type="AlphaFoldDB" id="A0A0E9V982"/>